<keyword evidence="3" id="KW-1185">Reference proteome</keyword>
<reference evidence="2 3" key="2">
    <citation type="submission" date="2018-11" db="EMBL/GenBank/DDBJ databases">
        <authorList>
            <consortium name="Pathogen Informatics"/>
        </authorList>
    </citation>
    <scope>NUCLEOTIDE SEQUENCE [LARGE SCALE GENOMIC DNA]</scope>
    <source>
        <strain evidence="2 3">Egypt</strain>
    </source>
</reference>
<organism evidence="4">
    <name type="scientific">Echinostoma caproni</name>
    <dbReference type="NCBI Taxonomy" id="27848"/>
    <lineage>
        <taxon>Eukaryota</taxon>
        <taxon>Metazoa</taxon>
        <taxon>Spiralia</taxon>
        <taxon>Lophotrochozoa</taxon>
        <taxon>Platyhelminthes</taxon>
        <taxon>Trematoda</taxon>
        <taxon>Digenea</taxon>
        <taxon>Plagiorchiida</taxon>
        <taxon>Echinostomata</taxon>
        <taxon>Echinostomatoidea</taxon>
        <taxon>Echinostomatidae</taxon>
        <taxon>Echinostoma</taxon>
    </lineage>
</organism>
<gene>
    <name evidence="2" type="ORF">ECPE_LOCUS7146</name>
</gene>
<dbReference type="EMBL" id="UZAN01044222">
    <property type="protein sequence ID" value="VDP80289.1"/>
    <property type="molecule type" value="Genomic_DNA"/>
</dbReference>
<evidence type="ECO:0000313" key="3">
    <source>
        <dbReference type="Proteomes" id="UP000272942"/>
    </source>
</evidence>
<dbReference type="WBParaSite" id="ECPE_0000716201-mRNA-1">
    <property type="protein sequence ID" value="ECPE_0000716201-mRNA-1"/>
    <property type="gene ID" value="ECPE_0000716201"/>
</dbReference>
<reference evidence="4" key="1">
    <citation type="submission" date="2016-06" db="UniProtKB">
        <authorList>
            <consortium name="WormBaseParasite"/>
        </authorList>
    </citation>
    <scope>IDENTIFICATION</scope>
</reference>
<evidence type="ECO:0000313" key="4">
    <source>
        <dbReference type="WBParaSite" id="ECPE_0000716201-mRNA-1"/>
    </source>
</evidence>
<evidence type="ECO:0000256" key="1">
    <source>
        <dbReference type="SAM" id="MobiDB-lite"/>
    </source>
</evidence>
<name>A0A183AJL1_9TREM</name>
<accession>A0A183AJL1</accession>
<evidence type="ECO:0000313" key="2">
    <source>
        <dbReference type="EMBL" id="VDP80289.1"/>
    </source>
</evidence>
<sequence>MQAGSKDPTGLDNPGSEAGISAALSGSGEATESSNQTSAVSQNVPDGTNEPAPQSSSTQLSAAASFFTRYVLYTIFSLRIN</sequence>
<feature type="compositionally biased region" description="Polar residues" evidence="1">
    <location>
        <begin position="28"/>
        <end position="46"/>
    </location>
</feature>
<dbReference type="Proteomes" id="UP000272942">
    <property type="component" value="Unassembled WGS sequence"/>
</dbReference>
<protein>
    <submittedName>
        <fullName evidence="2 4">Uncharacterized protein</fullName>
    </submittedName>
</protein>
<proteinExistence type="predicted"/>
<feature type="region of interest" description="Disordered" evidence="1">
    <location>
        <begin position="1"/>
        <end position="59"/>
    </location>
</feature>
<dbReference type="AlphaFoldDB" id="A0A183AJL1"/>